<keyword evidence="7" id="KW-1185">Reference proteome</keyword>
<sequence>MIEEGDRVLLIGPKREYYLRAGPGKFGSDAGEIELSDLIGKEPGDEIRTHLGKVFSIRVPRPPDLFTHGKRSGAPMLPKDIGMVIAYTGMNRRDRVLDAGTGSGVAAIYFGGIAASVDTYEIRPEFARLAEKNIADARLDNVRVHPEDFLTATGSFDIVHLDMMIQPDHVAHAHSLLVPGGFFATYTPFFEQTFGVIDAATELFAGEVHCYECMERELTRSARGTRPSTRVAHSGFLTIARK</sequence>
<dbReference type="RefSeq" id="WP_211530556.1">
    <property type="nucleotide sequence ID" value="NZ_JWHL01000005.1"/>
</dbReference>
<evidence type="ECO:0000256" key="1">
    <source>
        <dbReference type="ARBA" id="ARBA00022603"/>
    </source>
</evidence>
<comment type="caution">
    <text evidence="6">The sequence shown here is derived from an EMBL/GenBank/DDBJ whole genome shotgun (WGS) entry which is preliminary data.</text>
</comment>
<dbReference type="InterPro" id="IPR029063">
    <property type="entry name" value="SAM-dependent_MTases_sf"/>
</dbReference>
<accession>A0A8J7W5X5</accession>
<dbReference type="AlphaFoldDB" id="A0A8J7W5X5"/>
<dbReference type="CDD" id="cd02440">
    <property type="entry name" value="AdoMet_MTases"/>
    <property type="match status" value="1"/>
</dbReference>
<dbReference type="Proteomes" id="UP000730161">
    <property type="component" value="Unassembled WGS sequence"/>
</dbReference>
<dbReference type="PROSITE" id="PS51620">
    <property type="entry name" value="SAM_TRM61"/>
    <property type="match status" value="1"/>
</dbReference>
<dbReference type="PANTHER" id="PTHR12133">
    <property type="entry name" value="TRNA (ADENINE(58)-N(1))-METHYLTRANSFERASE"/>
    <property type="match status" value="1"/>
</dbReference>
<dbReference type="GO" id="GO:0031515">
    <property type="term" value="C:tRNA (m1A) methyltransferase complex"/>
    <property type="evidence" value="ECO:0007669"/>
    <property type="project" value="InterPro"/>
</dbReference>
<proteinExistence type="predicted"/>
<keyword evidence="1" id="KW-0489">Methyltransferase</keyword>
<dbReference type="OrthoDB" id="30774at2157"/>
<dbReference type="EMBL" id="JWHL01000005">
    <property type="protein sequence ID" value="MBR1368909.1"/>
    <property type="molecule type" value="Genomic_DNA"/>
</dbReference>
<feature type="domain" description="Methyltransferase" evidence="5">
    <location>
        <begin position="96"/>
        <end position="181"/>
    </location>
</feature>
<organism evidence="6 7">
    <name type="scientific">Methanocalculus chunghsingensis</name>
    <dbReference type="NCBI Taxonomy" id="156457"/>
    <lineage>
        <taxon>Archaea</taxon>
        <taxon>Methanobacteriati</taxon>
        <taxon>Methanobacteriota</taxon>
        <taxon>Stenosarchaea group</taxon>
        <taxon>Methanomicrobia</taxon>
        <taxon>Methanomicrobiales</taxon>
        <taxon>Methanocalculaceae</taxon>
        <taxon>Methanocalculus</taxon>
    </lineage>
</organism>
<keyword evidence="2" id="KW-0808">Transferase</keyword>
<keyword evidence="4" id="KW-0819">tRNA processing</keyword>
<dbReference type="GO" id="GO:0160107">
    <property type="term" value="F:tRNA (adenine(58)-N1)-methyltransferase activity"/>
    <property type="evidence" value="ECO:0007669"/>
    <property type="project" value="InterPro"/>
</dbReference>
<dbReference type="Pfam" id="PF13649">
    <property type="entry name" value="Methyltransf_25"/>
    <property type="match status" value="1"/>
</dbReference>
<dbReference type="Gene3D" id="3.40.50.150">
    <property type="entry name" value="Vaccinia Virus protein VP39"/>
    <property type="match status" value="1"/>
</dbReference>
<dbReference type="FunFam" id="3.10.330.20:FF:000003">
    <property type="entry name" value="tRNA (Adenine(58)-N(1))-methyltransferase, mitochondrial isoform X1"/>
    <property type="match status" value="1"/>
</dbReference>
<dbReference type="InterPro" id="IPR014816">
    <property type="entry name" value="tRNA_MeTrfase_Gcd14"/>
</dbReference>
<evidence type="ECO:0000313" key="6">
    <source>
        <dbReference type="EMBL" id="MBR1368909.1"/>
    </source>
</evidence>
<reference evidence="6" key="1">
    <citation type="submission" date="2014-12" db="EMBL/GenBank/DDBJ databases">
        <authorList>
            <person name="Huang H.-H."/>
            <person name="Chen S.-C."/>
            <person name="Lai M.-C."/>
        </authorList>
    </citation>
    <scope>NUCLEOTIDE SEQUENCE</scope>
    <source>
        <strain evidence="6">K1F9705b</strain>
    </source>
</reference>
<evidence type="ECO:0000256" key="3">
    <source>
        <dbReference type="ARBA" id="ARBA00022691"/>
    </source>
</evidence>
<dbReference type="InterPro" id="IPR041698">
    <property type="entry name" value="Methyltransf_25"/>
</dbReference>
<protein>
    <submittedName>
        <fullName evidence="6">Protein-L-isoaspartate carboxylmethyltransferase</fullName>
    </submittedName>
</protein>
<dbReference type="GO" id="GO:0030488">
    <property type="term" value="P:tRNA methylation"/>
    <property type="evidence" value="ECO:0007669"/>
    <property type="project" value="InterPro"/>
</dbReference>
<evidence type="ECO:0000259" key="5">
    <source>
        <dbReference type="Pfam" id="PF13649"/>
    </source>
</evidence>
<dbReference type="Gene3D" id="3.10.330.20">
    <property type="match status" value="1"/>
</dbReference>
<evidence type="ECO:0000256" key="4">
    <source>
        <dbReference type="ARBA" id="ARBA00022694"/>
    </source>
</evidence>
<gene>
    <name evidence="6" type="ORF">RJ53_05040</name>
</gene>
<name>A0A8J7W5X5_9EURY</name>
<dbReference type="SUPFAM" id="SSF53335">
    <property type="entry name" value="S-adenosyl-L-methionine-dependent methyltransferases"/>
    <property type="match status" value="1"/>
</dbReference>
<dbReference type="PANTHER" id="PTHR12133:SF1">
    <property type="entry name" value="TRNA (ADENINE(58)-N(1))-METHYLTRANSFERASE, MITOCHONDRIAL"/>
    <property type="match status" value="1"/>
</dbReference>
<evidence type="ECO:0000313" key="7">
    <source>
        <dbReference type="Proteomes" id="UP000730161"/>
    </source>
</evidence>
<keyword evidence="3" id="KW-0949">S-adenosyl-L-methionine</keyword>
<evidence type="ECO:0000256" key="2">
    <source>
        <dbReference type="ARBA" id="ARBA00022679"/>
    </source>
</evidence>